<dbReference type="KEGG" id="brs:S23_43670"/>
<organism evidence="1 2">
    <name type="scientific">Bradyrhizobium cosmicum</name>
    <dbReference type="NCBI Taxonomy" id="1404864"/>
    <lineage>
        <taxon>Bacteria</taxon>
        <taxon>Pseudomonadati</taxon>
        <taxon>Pseudomonadota</taxon>
        <taxon>Alphaproteobacteria</taxon>
        <taxon>Hyphomicrobiales</taxon>
        <taxon>Nitrobacteraceae</taxon>
        <taxon>Bradyrhizobium</taxon>
    </lineage>
</organism>
<dbReference type="Proteomes" id="UP000007886">
    <property type="component" value="Chromosome"/>
</dbReference>
<keyword evidence="2" id="KW-1185">Reference proteome</keyword>
<protein>
    <submittedName>
        <fullName evidence="1">Uncharacterized protein</fullName>
    </submittedName>
</protein>
<sequence length="137" mass="14416">MLLKIAVPPGTEASILPEFVTAIVPTLLMAVAVPSMAPELKTSLRLVLSLASTAIPLVPDAVMEPSLRRCSSNPETAEASFPVAEITEDIPMLLMTPLLSEKTAKLPPVMVPELLTVPVAKTSPWSVPVSVAPDPIT</sequence>
<evidence type="ECO:0000313" key="2">
    <source>
        <dbReference type="Proteomes" id="UP000007886"/>
    </source>
</evidence>
<dbReference type="EMBL" id="AP012279">
    <property type="protein sequence ID" value="BAL77561.1"/>
    <property type="molecule type" value="Genomic_DNA"/>
</dbReference>
<accession>A0AAI8QDK7</accession>
<dbReference type="AlphaFoldDB" id="A0AAI8QDK7"/>
<reference evidence="1 2" key="1">
    <citation type="journal article" date="2012" name="Microbes Environ.">
        <title>Complete genome sequence of Bradyrhizobium sp. S23321: insights into symbiosis evolution in soil oligotrophs.</title>
        <authorList>
            <person name="Okubo T."/>
            <person name="Tsukui T."/>
            <person name="Maita H."/>
            <person name="Okamoto S."/>
            <person name="Oshima K."/>
            <person name="Fujisawa T."/>
            <person name="Saito A."/>
            <person name="Futamata H."/>
            <person name="Hattori R."/>
            <person name="Shimomura Y."/>
            <person name="Haruta S."/>
            <person name="Morimoto S."/>
            <person name="Wang Y."/>
            <person name="Sakai Y."/>
            <person name="Hattori M."/>
            <person name="Aizawa S."/>
            <person name="Nagashima K.V.P."/>
            <person name="Masuda S."/>
            <person name="Hattori T."/>
            <person name="Yamashita A."/>
            <person name="Bao Z."/>
            <person name="Hayatsu M."/>
            <person name="Kajiya-Kanegae H."/>
            <person name="Yoshinaga I."/>
            <person name="Sakamoto K."/>
            <person name="Toyota K."/>
            <person name="Nakao M."/>
            <person name="Kohara M."/>
            <person name="Anda M."/>
            <person name="Niwa R."/>
            <person name="Jung-Hwan P."/>
            <person name="Sameshima-Saito R."/>
            <person name="Tokuda S."/>
            <person name="Yamamoto S."/>
            <person name="Yamamoto S."/>
            <person name="Yokoyama T."/>
            <person name="Akutsu T."/>
            <person name="Nakamura Y."/>
            <person name="Nakahira-Yanaka Y."/>
            <person name="Takada Hoshino Y."/>
            <person name="Hirakawa H."/>
            <person name="Mitsui H."/>
            <person name="Terasawa K."/>
            <person name="Itakura M."/>
            <person name="Sato S."/>
            <person name="Ikeda-Ohtsubo W."/>
            <person name="Sakakura N."/>
            <person name="Kaminuma E."/>
            <person name="Minamisawa K."/>
        </authorList>
    </citation>
    <scope>NUCLEOTIDE SEQUENCE [LARGE SCALE GENOMIC DNA]</scope>
    <source>
        <strain evidence="1 2">S23321</strain>
    </source>
</reference>
<evidence type="ECO:0000313" key="1">
    <source>
        <dbReference type="EMBL" id="BAL77561.1"/>
    </source>
</evidence>
<name>A0AAI8QDK7_9BRAD</name>
<proteinExistence type="predicted"/>
<gene>
    <name evidence="1" type="ORF">S23_43670</name>
</gene>